<dbReference type="PANTHER" id="PTHR14614">
    <property type="entry name" value="HEPATOCELLULAR CARCINOMA-ASSOCIATED ANTIGEN"/>
    <property type="match status" value="1"/>
</dbReference>
<dbReference type="Pfam" id="PF10294">
    <property type="entry name" value="Methyltransf_16"/>
    <property type="match status" value="1"/>
</dbReference>
<protein>
    <submittedName>
        <fullName evidence="1">Uncharacterized protein</fullName>
    </submittedName>
</protein>
<dbReference type="CDD" id="cd02440">
    <property type="entry name" value="AdoMet_MTases"/>
    <property type="match status" value="1"/>
</dbReference>
<comment type="caution">
    <text evidence="1">The sequence shown here is derived from an EMBL/GenBank/DDBJ whole genome shotgun (WGS) entry which is preliminary data.</text>
</comment>
<reference evidence="1 2" key="1">
    <citation type="journal article" date="2015" name="Genome Biol. Evol.">
        <title>Comparative Genomics of a Bacterivorous Green Alga Reveals Evolutionary Causalities and Consequences of Phago-Mixotrophic Mode of Nutrition.</title>
        <authorList>
            <person name="Burns J.A."/>
            <person name="Paasch A."/>
            <person name="Narechania A."/>
            <person name="Kim E."/>
        </authorList>
    </citation>
    <scope>NUCLEOTIDE SEQUENCE [LARGE SCALE GENOMIC DNA]</scope>
    <source>
        <strain evidence="1 2">PLY_AMNH</strain>
    </source>
</reference>
<dbReference type="Gene3D" id="3.40.50.150">
    <property type="entry name" value="Vaccinia Virus protein VP39"/>
    <property type="match status" value="1"/>
</dbReference>
<dbReference type="AlphaFoldDB" id="A0AAE0FUD6"/>
<dbReference type="InterPro" id="IPR029063">
    <property type="entry name" value="SAM-dependent_MTases_sf"/>
</dbReference>
<dbReference type="EMBL" id="LGRX02013670">
    <property type="protein sequence ID" value="KAK3265830.1"/>
    <property type="molecule type" value="Genomic_DNA"/>
</dbReference>
<evidence type="ECO:0000313" key="1">
    <source>
        <dbReference type="EMBL" id="KAK3265830.1"/>
    </source>
</evidence>
<name>A0AAE0FUD6_9CHLO</name>
<accession>A0AAE0FUD6</accession>
<sequence length="219" mass="23968">MNFSAREIVFSHTALPKGEVRVYQDVSSKTREDVLDKVADATACYVWDAAPRMARWLCSNPQMVAGKSIVELGAGVGLPGIVSAQIGAKSVTLTDKPNELRLLRENSSAAGVDCMVKPCTWADKDDMAALGTFDVVLCSDLLYDVDAQDAQVALCDTIKGLCREGGTVYLVYHFRENMALLMPFMEGMSARFDSTAHDSEALDIDSEYWLMEYSCKGLV</sequence>
<dbReference type="InterPro" id="IPR019410">
    <property type="entry name" value="Methyltransf_16"/>
</dbReference>
<dbReference type="SUPFAM" id="SSF53335">
    <property type="entry name" value="S-adenosyl-L-methionine-dependent methyltransferases"/>
    <property type="match status" value="1"/>
</dbReference>
<keyword evidence="2" id="KW-1185">Reference proteome</keyword>
<evidence type="ECO:0000313" key="2">
    <source>
        <dbReference type="Proteomes" id="UP001190700"/>
    </source>
</evidence>
<gene>
    <name evidence="1" type="ORF">CYMTET_25518</name>
</gene>
<organism evidence="1 2">
    <name type="scientific">Cymbomonas tetramitiformis</name>
    <dbReference type="NCBI Taxonomy" id="36881"/>
    <lineage>
        <taxon>Eukaryota</taxon>
        <taxon>Viridiplantae</taxon>
        <taxon>Chlorophyta</taxon>
        <taxon>Pyramimonadophyceae</taxon>
        <taxon>Pyramimonadales</taxon>
        <taxon>Pyramimonadaceae</taxon>
        <taxon>Cymbomonas</taxon>
    </lineage>
</organism>
<proteinExistence type="predicted"/>
<dbReference type="Proteomes" id="UP001190700">
    <property type="component" value="Unassembled WGS sequence"/>
</dbReference>